<dbReference type="Gene3D" id="3.60.20.30">
    <property type="entry name" value="(Glycosyl)asparaginase"/>
    <property type="match status" value="1"/>
</dbReference>
<protein>
    <submittedName>
        <fullName evidence="1">Asparaginase</fullName>
    </submittedName>
</protein>
<dbReference type="Pfam" id="PF01112">
    <property type="entry name" value="Asparaginase_2"/>
    <property type="match status" value="1"/>
</dbReference>
<proteinExistence type="predicted"/>
<dbReference type="Proteomes" id="UP000245812">
    <property type="component" value="Unassembled WGS sequence"/>
</dbReference>
<dbReference type="GO" id="GO:0016787">
    <property type="term" value="F:hydrolase activity"/>
    <property type="evidence" value="ECO:0007669"/>
    <property type="project" value="InterPro"/>
</dbReference>
<reference evidence="1 2" key="1">
    <citation type="submission" date="2018-05" db="EMBL/GenBank/DDBJ databases">
        <title>Genomic Encyclopedia of Type Strains, Phase IV (KMG-IV): sequencing the most valuable type-strain genomes for metagenomic binning, comparative biology and taxonomic classification.</title>
        <authorList>
            <person name="Goeker M."/>
        </authorList>
    </citation>
    <scope>NUCLEOTIDE SEQUENCE [LARGE SCALE GENOMIC DNA]</scope>
    <source>
        <strain evidence="1 2">DSM 14263</strain>
    </source>
</reference>
<gene>
    <name evidence="1" type="ORF">C7456_10638</name>
</gene>
<evidence type="ECO:0000313" key="2">
    <source>
        <dbReference type="Proteomes" id="UP000245812"/>
    </source>
</evidence>
<organism evidence="1 2">
    <name type="scientific">Fulvimonas soli</name>
    <dbReference type="NCBI Taxonomy" id="155197"/>
    <lineage>
        <taxon>Bacteria</taxon>
        <taxon>Pseudomonadati</taxon>
        <taxon>Pseudomonadota</taxon>
        <taxon>Gammaproteobacteria</taxon>
        <taxon>Lysobacterales</taxon>
        <taxon>Rhodanobacteraceae</taxon>
        <taxon>Fulvimonas</taxon>
    </lineage>
</organism>
<keyword evidence="2" id="KW-1185">Reference proteome</keyword>
<sequence length="86" mass="8561">MAMLGQSAAEAGRAVIQDEIPGLGGDGGAIVPGADGEVAMPFGTRGMYRGWIGADGVPHVTISAAMGSRCRHRLPGPGVPHSPASP</sequence>
<dbReference type="OrthoDB" id="9780217at2"/>
<name>A0A316I2A1_9GAMM</name>
<accession>A0A316I2A1</accession>
<evidence type="ECO:0000313" key="1">
    <source>
        <dbReference type="EMBL" id="PWK87549.1"/>
    </source>
</evidence>
<dbReference type="InterPro" id="IPR000246">
    <property type="entry name" value="Peptidase_T2"/>
</dbReference>
<dbReference type="AlphaFoldDB" id="A0A316I2A1"/>
<comment type="caution">
    <text evidence="1">The sequence shown here is derived from an EMBL/GenBank/DDBJ whole genome shotgun (WGS) entry which is preliminary data.</text>
</comment>
<dbReference type="EMBL" id="QGHC01000006">
    <property type="protein sequence ID" value="PWK87549.1"/>
    <property type="molecule type" value="Genomic_DNA"/>
</dbReference>